<accession>A0A8H8P8S0</accession>
<dbReference type="GO" id="GO:0051015">
    <property type="term" value="F:actin filament binding"/>
    <property type="evidence" value="ECO:0007669"/>
    <property type="project" value="TreeGrafter"/>
</dbReference>
<dbReference type="EMBL" id="CP059673">
    <property type="protein sequence ID" value="QRW27275.1"/>
    <property type="molecule type" value="Genomic_DNA"/>
</dbReference>
<dbReference type="GO" id="GO:0071013">
    <property type="term" value="C:catalytic step 2 spliceosome"/>
    <property type="evidence" value="ECO:0007669"/>
    <property type="project" value="TreeGrafter"/>
</dbReference>
<reference evidence="1" key="1">
    <citation type="submission" date="2020-05" db="EMBL/GenBank/DDBJ databases">
        <title>Evolutionary and genomic comparisons of hybrid uninucleate and nonhybrid Rhizoctonia fungi.</title>
        <authorList>
            <person name="Li C."/>
            <person name="Chen X."/>
        </authorList>
    </citation>
    <scope>NUCLEOTIDE SEQUENCE</scope>
    <source>
        <strain evidence="1">AG-1 IA</strain>
    </source>
</reference>
<proteinExistence type="predicted"/>
<dbReference type="KEGG" id="rsx:RhiXN_01870"/>
<sequence>MVAFKNIYEKYISVDEVAGGQTTLRGDSETVGFNERFWIRVQHEYKHKAGEEDRKKTGKTRPQEIDEVGSNHKFQAWGAGRSVVSVDDSKALKKARKEGALSEALLDRRIKLKRYVFSPVASAPSEASCKCSVLQRNLRAENVPSILGNSGCQLYSIQSFSGTVHRTATYAAAVLCQDVAIRYKPGAQL</sequence>
<dbReference type="PANTHER" id="PTHR12928:SF0">
    <property type="entry name" value="FSHD REGION GENE 1"/>
    <property type="match status" value="1"/>
</dbReference>
<dbReference type="RefSeq" id="XP_043187512.1">
    <property type="nucleotide sequence ID" value="XM_043321689.1"/>
</dbReference>
<dbReference type="GO" id="GO:0005730">
    <property type="term" value="C:nucleolus"/>
    <property type="evidence" value="ECO:0007669"/>
    <property type="project" value="TreeGrafter"/>
</dbReference>
<organism evidence="1 2">
    <name type="scientific">Rhizoctonia solani</name>
    <dbReference type="NCBI Taxonomy" id="456999"/>
    <lineage>
        <taxon>Eukaryota</taxon>
        <taxon>Fungi</taxon>
        <taxon>Dikarya</taxon>
        <taxon>Basidiomycota</taxon>
        <taxon>Agaricomycotina</taxon>
        <taxon>Agaricomycetes</taxon>
        <taxon>Cantharellales</taxon>
        <taxon>Ceratobasidiaceae</taxon>
        <taxon>Rhizoctonia</taxon>
    </lineage>
</organism>
<evidence type="ECO:0000313" key="2">
    <source>
        <dbReference type="Proteomes" id="UP000650533"/>
    </source>
</evidence>
<gene>
    <name evidence="1" type="ORF">RhiXN_01870</name>
</gene>
<evidence type="ECO:0000313" key="1">
    <source>
        <dbReference type="EMBL" id="QRW27275.1"/>
    </source>
</evidence>
<name>A0A8H8P8S0_9AGAM</name>
<dbReference type="AlphaFoldDB" id="A0A8H8P8S0"/>
<dbReference type="Proteomes" id="UP000650533">
    <property type="component" value="Chromosome 16"/>
</dbReference>
<protein>
    <submittedName>
        <fullName evidence="1">Uncharacterized protein</fullName>
    </submittedName>
</protein>
<dbReference type="InterPro" id="IPR010414">
    <property type="entry name" value="FRG1"/>
</dbReference>
<dbReference type="Pfam" id="PF06229">
    <property type="entry name" value="FRG1"/>
    <property type="match status" value="1"/>
</dbReference>
<dbReference type="PANTHER" id="PTHR12928">
    <property type="entry name" value="FRG1 PROTEIN"/>
    <property type="match status" value="1"/>
</dbReference>
<dbReference type="GeneID" id="67024152"/>